<sequence length="461" mass="49832">MASMLDGCTPWPEEFVDRYWAAGHWRGNTLDNLLRGWALQYGPRTALVYGGTRITYANLNRRVGRMAAGFRLRGLRPGQRVVVQLPNVPEFVITAFALLRVGAIPVFCPVAHRAPEVSHLVRVAEAVGYVGPSTYQGFDHTAMAADIAAQGPFLRRVFTLDPPGGSSPYGGLATDPSGCHYFPLSSIDAPPDPAHAQSADQVAFFLLSGTTAPPQLIPRTHNDYAYQARAAAELVSLTENDVYLAALPAEFNLTFGCPGIVGTLSVGGTVVLLDNPEPTACLAAIERERVTITSVVPAVVQTWLDERPTAQAELTSLRLVQIGGGPLHQATAERIGPEWGCRLQQVFGMAEGPLTLTRPADPDETVLTTQGRPLSPDDEIRIVDIDGKDVPDGETGELLARGPYTLRGYYRAPDHNARSFTADGYFRTGDLAMRTPDGNLVVTGRLKDVPQRADHEHPPGW</sequence>
<dbReference type="Proteomes" id="UP001307760">
    <property type="component" value="Unassembled WGS sequence"/>
</dbReference>
<evidence type="ECO:0000313" key="2">
    <source>
        <dbReference type="EMBL" id="MEE4418891.1"/>
    </source>
</evidence>
<dbReference type="InterPro" id="IPR000873">
    <property type="entry name" value="AMP-dep_synth/lig_dom"/>
</dbReference>
<dbReference type="RefSeq" id="WP_330820825.1">
    <property type="nucleotide sequence ID" value="NZ_JAZBJP010000002.1"/>
</dbReference>
<dbReference type="PANTHER" id="PTHR43767:SF1">
    <property type="entry name" value="NONRIBOSOMAL PEPTIDE SYNTHASE PES1 (EUROFUNG)-RELATED"/>
    <property type="match status" value="1"/>
</dbReference>
<dbReference type="EMBL" id="JAZBJP010000002">
    <property type="protein sequence ID" value="MEE4418891.1"/>
    <property type="molecule type" value="Genomic_DNA"/>
</dbReference>
<dbReference type="InterPro" id="IPR050237">
    <property type="entry name" value="ATP-dep_AMP-bd_enzyme"/>
</dbReference>
<dbReference type="Gene3D" id="2.30.38.10">
    <property type="entry name" value="Luciferase, Domain 3"/>
    <property type="match status" value="1"/>
</dbReference>
<comment type="caution">
    <text evidence="2">The sequence shown here is derived from an EMBL/GenBank/DDBJ whole genome shotgun (WGS) entry which is preliminary data.</text>
</comment>
<reference evidence="2 3" key="1">
    <citation type="submission" date="2023-12" db="EMBL/GenBank/DDBJ databases">
        <title>30 novel species of actinomycetes from the DSMZ collection.</title>
        <authorList>
            <person name="Nouioui I."/>
        </authorList>
    </citation>
    <scope>NUCLEOTIDE SEQUENCE [LARGE SCALE GENOMIC DNA]</scope>
    <source>
        <strain evidence="2 3">DSM 41528</strain>
    </source>
</reference>
<name>A0ABU7NJ71_9ACTN</name>
<evidence type="ECO:0000259" key="1">
    <source>
        <dbReference type="Pfam" id="PF00501"/>
    </source>
</evidence>
<organism evidence="2 3">
    <name type="scientific">Streptomyces bugieae</name>
    <dbReference type="NCBI Taxonomy" id="3098223"/>
    <lineage>
        <taxon>Bacteria</taxon>
        <taxon>Bacillati</taxon>
        <taxon>Actinomycetota</taxon>
        <taxon>Actinomycetes</taxon>
        <taxon>Kitasatosporales</taxon>
        <taxon>Streptomycetaceae</taxon>
        <taxon>Streptomyces</taxon>
    </lineage>
</organism>
<keyword evidence="3" id="KW-1185">Reference proteome</keyword>
<dbReference type="Gene3D" id="3.40.50.980">
    <property type="match status" value="2"/>
</dbReference>
<dbReference type="Pfam" id="PF00501">
    <property type="entry name" value="AMP-binding"/>
    <property type="match status" value="1"/>
</dbReference>
<evidence type="ECO:0000313" key="3">
    <source>
        <dbReference type="Proteomes" id="UP001307760"/>
    </source>
</evidence>
<dbReference type="SUPFAM" id="SSF56801">
    <property type="entry name" value="Acetyl-CoA synthetase-like"/>
    <property type="match status" value="1"/>
</dbReference>
<feature type="domain" description="AMP-dependent synthetase/ligase" evidence="1">
    <location>
        <begin position="37"/>
        <end position="410"/>
    </location>
</feature>
<gene>
    <name evidence="2" type="ORF">V2J85_05940</name>
</gene>
<accession>A0ABU7NJ71</accession>
<proteinExistence type="predicted"/>
<protein>
    <submittedName>
        <fullName evidence="2">AMP-binding protein</fullName>
    </submittedName>
</protein>
<dbReference type="PANTHER" id="PTHR43767">
    <property type="entry name" value="LONG-CHAIN-FATTY-ACID--COA LIGASE"/>
    <property type="match status" value="1"/>
</dbReference>